<reference evidence="1 2" key="1">
    <citation type="submission" date="2013-03" db="EMBL/GenBank/DDBJ databases">
        <title>The Genome Sequence of Enterococcus durans ATCC_6056 (Illumina only assembly).</title>
        <authorList>
            <consortium name="The Broad Institute Genomics Platform"/>
            <consortium name="The Broad Institute Genome Sequencing Center for Infectious Disease"/>
            <person name="Earl A."/>
            <person name="Russ C."/>
            <person name="Gilmore M."/>
            <person name="Surin D."/>
            <person name="Walker B."/>
            <person name="Young S."/>
            <person name="Zeng Q."/>
            <person name="Gargeya S."/>
            <person name="Fitzgerald M."/>
            <person name="Haas B."/>
            <person name="Abouelleil A."/>
            <person name="Allen A.W."/>
            <person name="Alvarado L."/>
            <person name="Arachchi H.M."/>
            <person name="Berlin A.M."/>
            <person name="Chapman S.B."/>
            <person name="Gainer-Dewar J."/>
            <person name="Goldberg J."/>
            <person name="Griggs A."/>
            <person name="Gujja S."/>
            <person name="Hansen M."/>
            <person name="Howarth C."/>
            <person name="Imamovic A."/>
            <person name="Ireland A."/>
            <person name="Larimer J."/>
            <person name="McCowan C."/>
            <person name="Murphy C."/>
            <person name="Pearson M."/>
            <person name="Poon T.W."/>
            <person name="Priest M."/>
            <person name="Roberts A."/>
            <person name="Saif S."/>
            <person name="Shea T."/>
            <person name="Sisk P."/>
            <person name="Sykes S."/>
            <person name="Wortman J."/>
            <person name="Nusbaum C."/>
            <person name="Birren B."/>
        </authorList>
    </citation>
    <scope>NUCLEOTIDE SEQUENCE [LARGE SCALE GENOMIC DNA]</scope>
    <source>
        <strain evidence="1 2">ATCC 6056</strain>
    </source>
</reference>
<accession>A0ABP2UX82</accession>
<protein>
    <recommendedName>
        <fullName evidence="3">Transposase IS204/IS1001/IS1096/IS1165 zinc-finger domain-containing protein</fullName>
    </recommendedName>
</protein>
<dbReference type="EMBL" id="AHYU01000041">
    <property type="protein sequence ID" value="EOT31211.1"/>
    <property type="molecule type" value="Genomic_DNA"/>
</dbReference>
<organism evidence="1 2">
    <name type="scientific">Enterococcus durans ATCC 6056</name>
    <dbReference type="NCBI Taxonomy" id="1140001"/>
    <lineage>
        <taxon>Bacteria</taxon>
        <taxon>Bacillati</taxon>
        <taxon>Bacillota</taxon>
        <taxon>Bacilli</taxon>
        <taxon>Lactobacillales</taxon>
        <taxon>Enterococcaceae</taxon>
        <taxon>Enterococcus</taxon>
    </lineage>
</organism>
<gene>
    <name evidence="1" type="ORF">OMS_02280</name>
</gene>
<sequence length="117" mass="13419">MSLTSKSIRMVLEIKDPNIIFTQDAVIEEIRGAKALVFYAELKLQPEHCPACGFASKLVRYGFERTCVLMPSYCYRPTYIKLSRQRFRCELCRSVFQSETDYVRARSTISPPPDGAI</sequence>
<name>A0ABP2UX82_9ENTE</name>
<keyword evidence="2" id="KW-1185">Reference proteome</keyword>
<dbReference type="Proteomes" id="UP000014210">
    <property type="component" value="Unassembled WGS sequence"/>
</dbReference>
<proteinExistence type="predicted"/>
<evidence type="ECO:0008006" key="3">
    <source>
        <dbReference type="Google" id="ProtNLM"/>
    </source>
</evidence>
<evidence type="ECO:0000313" key="1">
    <source>
        <dbReference type="EMBL" id="EOT31211.1"/>
    </source>
</evidence>
<evidence type="ECO:0000313" key="2">
    <source>
        <dbReference type="Proteomes" id="UP000014210"/>
    </source>
</evidence>
<comment type="caution">
    <text evidence="1">The sequence shown here is derived from an EMBL/GenBank/DDBJ whole genome shotgun (WGS) entry which is preliminary data.</text>
</comment>